<name>A0ABZ0Z6S7_9CAUD</name>
<reference evidence="2 3" key="1">
    <citation type="submission" date="2023-11" db="EMBL/GenBank/DDBJ databases">
        <authorList>
            <person name="Cook R."/>
            <person name="Crisci M."/>
            <person name="Pye H."/>
            <person name="Adriaenssens E."/>
            <person name="Santini J."/>
        </authorList>
    </citation>
    <scope>NUCLEOTIDE SEQUENCE [LARGE SCALE GENOMIC DNA]</scope>
    <source>
        <strain evidence="2">Lak_Megaphage_RVC_AP1_GC26</strain>
    </source>
</reference>
<dbReference type="EMBL" id="OR769218">
    <property type="protein sequence ID" value="WQJ53967.1"/>
    <property type="molecule type" value="Genomic_DNA"/>
</dbReference>
<protein>
    <recommendedName>
        <fullName evidence="4">Tail fiber protein</fullName>
    </recommendedName>
</protein>
<dbReference type="Proteomes" id="UP001346559">
    <property type="component" value="Segment"/>
</dbReference>
<accession>A0ABZ0Z6S7</accession>
<evidence type="ECO:0000256" key="1">
    <source>
        <dbReference type="SAM" id="MobiDB-lite"/>
    </source>
</evidence>
<keyword evidence="3" id="KW-1185">Reference proteome</keyword>
<proteinExistence type="predicted"/>
<evidence type="ECO:0000313" key="2">
    <source>
        <dbReference type="EMBL" id="WQJ53967.1"/>
    </source>
</evidence>
<feature type="region of interest" description="Disordered" evidence="1">
    <location>
        <begin position="557"/>
        <end position="579"/>
    </location>
</feature>
<sequence>MATTKDSNKLTIYKGGDEDYAFIPLDISENTHYDFTNSIIYNDGSTYIKNITSDSELYKLVKDKLLDASAPAIRDKQEDPKNPTISINDGTYNINGYLANKMLTHIIKLYYIENFKYTLDVSQYTAGDDENTNVVKRGNTYMFTIIPELTTDVSVLEASQSEDLNKKYDIKFSVDRNQTLTLTRIGATNNYILGGTLVIKYDQSDNSIKGDYGTISTITNNNNTYTFLIYLGSVYQQCTIQKIDGYNTLSNLWEGKININLDETAITYTNLKPGTTTSCELHMKISKDVPIFSKHGSRLNLYVAQGSDGMDNSSLYKFKINNIFIPNKATVKAYFLESTLGYYKTWVKTVNMVMNLNDLFIEYKVSGIFIIITDNDEYISDHTIISNKTYYADPNQLLPNNINIFKQGSTDHNIIFTSPINNEKPELDGPPIFLYDENNKQTKIDQYETDNNIFKDEEKYFKYNSGQEFTVSIDHKKNIINLNKYKHLMYEYINIKPDHYCDKQLTNADLSAYEGETKTFNVVYEVWSRKKSHVTPAKNSNDDLVLMDNRPSYELNNGIDTNESETVGGSTVGGSTVGGSTVNEKNKYTDTVTMYKLYSFKLSKTDSTTGVYEYTFTD</sequence>
<organism evidence="2 3">
    <name type="scientific">phage Lak_Megaphage_RVC_AP1_GC26</name>
    <dbReference type="NCBI Taxonomy" id="3109224"/>
    <lineage>
        <taxon>Viruses</taxon>
        <taxon>Duplodnaviria</taxon>
        <taxon>Heunggongvirae</taxon>
        <taxon>Uroviricota</taxon>
        <taxon>Caudoviricetes</taxon>
        <taxon>Caudoviricetes code 15 clade</taxon>
    </lineage>
</organism>
<evidence type="ECO:0000313" key="3">
    <source>
        <dbReference type="Proteomes" id="UP001346559"/>
    </source>
</evidence>
<evidence type="ECO:0008006" key="4">
    <source>
        <dbReference type="Google" id="ProtNLM"/>
    </source>
</evidence>